<protein>
    <submittedName>
        <fullName evidence="3">Uncharacterized protein</fullName>
    </submittedName>
</protein>
<gene>
    <name evidence="3" type="ORF">OC846_005733</name>
</gene>
<evidence type="ECO:0000256" key="1">
    <source>
        <dbReference type="SAM" id="MobiDB-lite"/>
    </source>
</evidence>
<feature type="compositionally biased region" description="Basic and acidic residues" evidence="1">
    <location>
        <begin position="28"/>
        <end position="38"/>
    </location>
</feature>
<comment type="caution">
    <text evidence="3">The sequence shown here is derived from an EMBL/GenBank/DDBJ whole genome shotgun (WGS) entry which is preliminary data.</text>
</comment>
<reference evidence="3" key="1">
    <citation type="journal article" date="2023" name="PhytoFront">
        <title>Draft Genome Resources of Seven Strains of Tilletia horrida, Causal Agent of Kernel Smut of Rice.</title>
        <authorList>
            <person name="Khanal S."/>
            <person name="Antony Babu S."/>
            <person name="Zhou X.G."/>
        </authorList>
    </citation>
    <scope>NUCLEOTIDE SEQUENCE</scope>
    <source>
        <strain evidence="3">TX6</strain>
    </source>
</reference>
<keyword evidence="4" id="KW-1185">Reference proteome</keyword>
<accession>A0AAN6GPZ6</accession>
<keyword evidence="2" id="KW-0472">Membrane</keyword>
<sequence length="77" mass="7842">SMSSATEDNSLDGAGNTTADTSGAGTGDGKDTGTNDELNKLMTESGTFSFVKTATFFALLPACIFCLGLGVYFAAEQ</sequence>
<keyword evidence="2" id="KW-1133">Transmembrane helix</keyword>
<feature type="compositionally biased region" description="Low complexity" evidence="1">
    <location>
        <begin position="12"/>
        <end position="23"/>
    </location>
</feature>
<dbReference type="EMBL" id="JAPDMZ010000238">
    <property type="protein sequence ID" value="KAK0545279.1"/>
    <property type="molecule type" value="Genomic_DNA"/>
</dbReference>
<feature type="transmembrane region" description="Helical" evidence="2">
    <location>
        <begin position="54"/>
        <end position="75"/>
    </location>
</feature>
<feature type="region of interest" description="Disordered" evidence="1">
    <location>
        <begin position="1"/>
        <end position="38"/>
    </location>
</feature>
<feature type="non-terminal residue" evidence="3">
    <location>
        <position position="1"/>
    </location>
</feature>
<keyword evidence="2" id="KW-0812">Transmembrane</keyword>
<evidence type="ECO:0000313" key="4">
    <source>
        <dbReference type="Proteomes" id="UP001176517"/>
    </source>
</evidence>
<organism evidence="3 4">
    <name type="scientific">Tilletia horrida</name>
    <dbReference type="NCBI Taxonomy" id="155126"/>
    <lineage>
        <taxon>Eukaryota</taxon>
        <taxon>Fungi</taxon>
        <taxon>Dikarya</taxon>
        <taxon>Basidiomycota</taxon>
        <taxon>Ustilaginomycotina</taxon>
        <taxon>Exobasidiomycetes</taxon>
        <taxon>Tilletiales</taxon>
        <taxon>Tilletiaceae</taxon>
        <taxon>Tilletia</taxon>
    </lineage>
</organism>
<evidence type="ECO:0000313" key="3">
    <source>
        <dbReference type="EMBL" id="KAK0545279.1"/>
    </source>
</evidence>
<evidence type="ECO:0000256" key="2">
    <source>
        <dbReference type="SAM" id="Phobius"/>
    </source>
</evidence>
<dbReference type="Proteomes" id="UP001176517">
    <property type="component" value="Unassembled WGS sequence"/>
</dbReference>
<proteinExistence type="predicted"/>
<dbReference type="AlphaFoldDB" id="A0AAN6GPZ6"/>
<name>A0AAN6GPZ6_9BASI</name>